<name>A0A8R7TP67_TRIUA</name>
<evidence type="ECO:0000313" key="2">
    <source>
        <dbReference type="Proteomes" id="UP000015106"/>
    </source>
</evidence>
<reference evidence="1" key="3">
    <citation type="submission" date="2022-06" db="UniProtKB">
        <authorList>
            <consortium name="EnsemblPlants"/>
        </authorList>
    </citation>
    <scope>IDENTIFICATION</scope>
</reference>
<reference evidence="1" key="2">
    <citation type="submission" date="2018-03" db="EMBL/GenBank/DDBJ databases">
        <title>The Triticum urartu genome reveals the dynamic nature of wheat genome evolution.</title>
        <authorList>
            <person name="Ling H."/>
            <person name="Ma B."/>
            <person name="Shi X."/>
            <person name="Liu H."/>
            <person name="Dong L."/>
            <person name="Sun H."/>
            <person name="Cao Y."/>
            <person name="Gao Q."/>
            <person name="Zheng S."/>
            <person name="Li Y."/>
            <person name="Yu Y."/>
            <person name="Du H."/>
            <person name="Qi M."/>
            <person name="Li Y."/>
            <person name="Yu H."/>
            <person name="Cui Y."/>
            <person name="Wang N."/>
            <person name="Chen C."/>
            <person name="Wu H."/>
            <person name="Zhao Y."/>
            <person name="Zhang J."/>
            <person name="Li Y."/>
            <person name="Zhou W."/>
            <person name="Zhang B."/>
            <person name="Hu W."/>
            <person name="Eijk M."/>
            <person name="Tang J."/>
            <person name="Witsenboer H."/>
            <person name="Zhao S."/>
            <person name="Li Z."/>
            <person name="Zhang A."/>
            <person name="Wang D."/>
            <person name="Liang C."/>
        </authorList>
    </citation>
    <scope>NUCLEOTIDE SEQUENCE [LARGE SCALE GENOMIC DNA]</scope>
    <source>
        <strain evidence="1">cv. G1812</strain>
    </source>
</reference>
<dbReference type="AlphaFoldDB" id="A0A8R7TP67"/>
<evidence type="ECO:0008006" key="3">
    <source>
        <dbReference type="Google" id="ProtNLM"/>
    </source>
</evidence>
<organism evidence="1 2">
    <name type="scientific">Triticum urartu</name>
    <name type="common">Red wild einkorn</name>
    <name type="synonym">Crithodium urartu</name>
    <dbReference type="NCBI Taxonomy" id="4572"/>
    <lineage>
        <taxon>Eukaryota</taxon>
        <taxon>Viridiplantae</taxon>
        <taxon>Streptophyta</taxon>
        <taxon>Embryophyta</taxon>
        <taxon>Tracheophyta</taxon>
        <taxon>Spermatophyta</taxon>
        <taxon>Magnoliopsida</taxon>
        <taxon>Liliopsida</taxon>
        <taxon>Poales</taxon>
        <taxon>Poaceae</taxon>
        <taxon>BOP clade</taxon>
        <taxon>Pooideae</taxon>
        <taxon>Triticodae</taxon>
        <taxon>Triticeae</taxon>
        <taxon>Triticinae</taxon>
        <taxon>Triticum</taxon>
    </lineage>
</organism>
<dbReference type="PANTHER" id="PTHR11439:SF450">
    <property type="entry name" value="REVERSE TRANSCRIPTASE TY1_COPIA-TYPE DOMAIN-CONTAINING PROTEIN"/>
    <property type="match status" value="1"/>
</dbReference>
<dbReference type="InterPro" id="IPR043502">
    <property type="entry name" value="DNA/RNA_pol_sf"/>
</dbReference>
<evidence type="ECO:0000313" key="1">
    <source>
        <dbReference type="EnsemblPlants" id="TuG1812G0200006252.01.T01.cds246757"/>
    </source>
</evidence>
<protein>
    <recommendedName>
        <fullName evidence="3">Retrovirus-related Pol polyprotein from transposon TNT 1-94</fullName>
    </recommendedName>
</protein>
<accession>A0A8R7TP67</accession>
<dbReference type="CDD" id="cd09272">
    <property type="entry name" value="RNase_HI_RT_Ty1"/>
    <property type="match status" value="1"/>
</dbReference>
<dbReference type="Proteomes" id="UP000015106">
    <property type="component" value="Chromosome 2"/>
</dbReference>
<dbReference type="Gramene" id="TuG1812G0200006252.01.T01">
    <property type="protein sequence ID" value="TuG1812G0200006252.01.T01.cds246757"/>
    <property type="gene ID" value="TuG1812G0200006252.01"/>
</dbReference>
<dbReference type="EnsemblPlants" id="TuG1812G0200006252.01.T01">
    <property type="protein sequence ID" value="TuG1812G0200006252.01.T01.cds246757"/>
    <property type="gene ID" value="TuG1812G0200006252.01"/>
</dbReference>
<dbReference type="PANTHER" id="PTHR11439">
    <property type="entry name" value="GAG-POL-RELATED RETROTRANSPOSON"/>
    <property type="match status" value="1"/>
</dbReference>
<proteinExistence type="predicted"/>
<reference evidence="2" key="1">
    <citation type="journal article" date="2013" name="Nature">
        <title>Draft genome of the wheat A-genome progenitor Triticum urartu.</title>
        <authorList>
            <person name="Ling H.Q."/>
            <person name="Zhao S."/>
            <person name="Liu D."/>
            <person name="Wang J."/>
            <person name="Sun H."/>
            <person name="Zhang C."/>
            <person name="Fan H."/>
            <person name="Li D."/>
            <person name="Dong L."/>
            <person name="Tao Y."/>
            <person name="Gao C."/>
            <person name="Wu H."/>
            <person name="Li Y."/>
            <person name="Cui Y."/>
            <person name="Guo X."/>
            <person name="Zheng S."/>
            <person name="Wang B."/>
            <person name="Yu K."/>
            <person name="Liang Q."/>
            <person name="Yang W."/>
            <person name="Lou X."/>
            <person name="Chen J."/>
            <person name="Feng M."/>
            <person name="Jian J."/>
            <person name="Zhang X."/>
            <person name="Luo G."/>
            <person name="Jiang Y."/>
            <person name="Liu J."/>
            <person name="Wang Z."/>
            <person name="Sha Y."/>
            <person name="Zhang B."/>
            <person name="Wu H."/>
            <person name="Tang D."/>
            <person name="Shen Q."/>
            <person name="Xue P."/>
            <person name="Zou S."/>
            <person name="Wang X."/>
            <person name="Liu X."/>
            <person name="Wang F."/>
            <person name="Yang Y."/>
            <person name="An X."/>
            <person name="Dong Z."/>
            <person name="Zhang K."/>
            <person name="Zhang X."/>
            <person name="Luo M.C."/>
            <person name="Dvorak J."/>
            <person name="Tong Y."/>
            <person name="Wang J."/>
            <person name="Yang H."/>
            <person name="Li Z."/>
            <person name="Wang D."/>
            <person name="Zhang A."/>
            <person name="Wang J."/>
        </authorList>
    </citation>
    <scope>NUCLEOTIDE SEQUENCE</scope>
    <source>
        <strain evidence="2">cv. G1812</strain>
    </source>
</reference>
<dbReference type="SUPFAM" id="SSF56672">
    <property type="entry name" value="DNA/RNA polymerases"/>
    <property type="match status" value="1"/>
</dbReference>
<keyword evidence="2" id="KW-1185">Reference proteome</keyword>
<sequence>LSAFSDADWAGSPEDRRSTGGYAVFLGSNLIAWSARKQATVSRSSTEAEYKAVANATTELIWIQFLLRELKISQKQPPVLWCDNIGATCLSSNPVFHARTKHIEVDYHF</sequence>